<dbReference type="NCBIfam" id="TIGR01901">
    <property type="entry name" value="adhes_NPXG"/>
    <property type="match status" value="1"/>
</dbReference>
<organism evidence="2">
    <name type="scientific">Planktothricoides sp. SpSt-374</name>
    <dbReference type="NCBI Taxonomy" id="2282167"/>
    <lineage>
        <taxon>Bacteria</taxon>
        <taxon>Bacillati</taxon>
        <taxon>Cyanobacteriota</taxon>
        <taxon>Cyanophyceae</taxon>
        <taxon>Oscillatoriophycideae</taxon>
        <taxon>Oscillatoriales</taxon>
        <taxon>Oscillatoriaceae</taxon>
        <taxon>Planktothricoides</taxon>
    </lineage>
</organism>
<dbReference type="SUPFAM" id="SSF51126">
    <property type="entry name" value="Pectin lyase-like"/>
    <property type="match status" value="3"/>
</dbReference>
<dbReference type="Gene3D" id="2.160.20.10">
    <property type="entry name" value="Single-stranded right-handed beta-helix, Pectin lyase-like"/>
    <property type="match status" value="2"/>
</dbReference>
<accession>A0A7C3VTX3</accession>
<dbReference type="InterPro" id="IPR012334">
    <property type="entry name" value="Pectin_lyas_fold"/>
</dbReference>
<name>A0A7C3VTX3_9CYAN</name>
<dbReference type="InterPro" id="IPR011050">
    <property type="entry name" value="Pectin_lyase_fold/virulence"/>
</dbReference>
<evidence type="ECO:0000313" key="2">
    <source>
        <dbReference type="EMBL" id="HGG03751.1"/>
    </source>
</evidence>
<comment type="caution">
    <text evidence="2">The sequence shown here is derived from an EMBL/GenBank/DDBJ whole genome shotgun (WGS) entry which is preliminary data.</text>
</comment>
<sequence>MIPLIGENWQMQQAGLKQWERWWLMTPFPAKKWRKILIFIGFLWWGLSVLWPETARGQITPDRTLGAEYSTVNQTNSNRLEIGGGATRGVNLFHSFQEFNIDTGQTVNFTNPATIENIITRVTGGNPSNINGTLGVVGNANLFLLNPNGIIFGNNANLNINGSFIATTASSIIFENGLEFSATNPQAEPLLSVNVPLGLQFGANPGSIVILPSATSSYTLFAPKLFGQTLGLIGGNLNLQNRNIGAAQGNMELGAVGDSSFVKIQYNNNRFSFGYEGVANFRDITLAGGVGVSANGQGGSIQVRGRQVTLSQGSTISATAVENENGGNIEIKAENLILEDSSYISASTFSQGNAGNISINAADSIVVSTDSGIFAQVDKEGSGNAGFITIDTRQLRIENGGQVSTKTFTGGNAGDLTVNASESLEVVGFSPNDPDYVSSLFTETEGAGNAGNLTINTVRLIIDDGQVRSETDGAGSGGNLIVKATEYLEVRGATDAKSPAGLSASTGGTGNSQNLTITTPVLRILDGATVSARSRDPGRGDAGDITINASEIQVSGSQFGQPSTLRAETLTSGKAGSINITADLLSVTDGGQVTVSSRGTGDTGNLEINVRDIRLRDGGSLQATSVAGNQGNITINSSNLWVQTNSEITATATEEANGGNITIDTDTLLVLDRSRIAADAVIATGGNINITTKTYFPTFDRYITANSPFGPDGVVNIQTPEIDPIGSLLTVDTNPVDAESLITRGCNVEGDKSRFAYTGYGGVPPSPSDTFFSDIFWDDMRPLGTIQGSVSHQKPEQKPVTATVTSPIIEADGWVYDEVSGDIILTAATAANIGGYPGLNNIRCDGGVSQLGTNSTANDERR</sequence>
<gene>
    <name evidence="2" type="ORF">ENR15_24715</name>
</gene>
<proteinExistence type="predicted"/>
<evidence type="ECO:0000259" key="1">
    <source>
        <dbReference type="SMART" id="SM00912"/>
    </source>
</evidence>
<dbReference type="EMBL" id="DSPX01000255">
    <property type="protein sequence ID" value="HGG03751.1"/>
    <property type="molecule type" value="Genomic_DNA"/>
</dbReference>
<protein>
    <submittedName>
        <fullName evidence="2">Filamentous hemagglutinin N-terminal domain-containing protein</fullName>
    </submittedName>
</protein>
<feature type="domain" description="Filamentous haemagglutinin FhaB/tRNA nuclease CdiA-like TPS" evidence="1">
    <location>
        <begin position="66"/>
        <end position="175"/>
    </location>
</feature>
<dbReference type="InterPro" id="IPR008638">
    <property type="entry name" value="FhaB/CdiA-like_TPS"/>
</dbReference>
<dbReference type="AlphaFoldDB" id="A0A7C3VTX3"/>
<dbReference type="Pfam" id="PF05860">
    <property type="entry name" value="TPS"/>
    <property type="match status" value="1"/>
</dbReference>
<reference evidence="2" key="1">
    <citation type="journal article" date="2020" name="mSystems">
        <title>Genome- and Community-Level Interaction Insights into Carbon Utilization and Element Cycling Functions of Hydrothermarchaeota in Hydrothermal Sediment.</title>
        <authorList>
            <person name="Zhou Z."/>
            <person name="Liu Y."/>
            <person name="Xu W."/>
            <person name="Pan J."/>
            <person name="Luo Z.H."/>
            <person name="Li M."/>
        </authorList>
    </citation>
    <scope>NUCLEOTIDE SEQUENCE [LARGE SCALE GENOMIC DNA]</scope>
    <source>
        <strain evidence="2">SpSt-374</strain>
    </source>
</reference>
<dbReference type="SMART" id="SM00912">
    <property type="entry name" value="Haemagg_act"/>
    <property type="match status" value="1"/>
</dbReference>